<keyword evidence="3" id="KW-0479">Metal-binding</keyword>
<protein>
    <submittedName>
        <fullName evidence="8">Uncharacterized protein</fullName>
    </submittedName>
</protein>
<dbReference type="InterPro" id="IPR008930">
    <property type="entry name" value="Terpenoid_cyclase/PrenylTrfase"/>
</dbReference>
<name>A0A022S1Y2_ERYGU</name>
<comment type="pathway">
    <text evidence="2">Secondary metabolite biosynthesis; terpenoid biosynthesis.</text>
</comment>
<dbReference type="SUPFAM" id="SSF48576">
    <property type="entry name" value="Terpenoid synthases"/>
    <property type="match status" value="1"/>
</dbReference>
<dbReference type="PANTHER" id="PTHR31225:SF253">
    <property type="entry name" value="SESQUITERPENE SYNTHASE 31"/>
    <property type="match status" value="1"/>
</dbReference>
<evidence type="ECO:0000313" key="8">
    <source>
        <dbReference type="EMBL" id="EYU46261.1"/>
    </source>
</evidence>
<dbReference type="Proteomes" id="UP000030748">
    <property type="component" value="Unassembled WGS sequence"/>
</dbReference>
<dbReference type="PANTHER" id="PTHR31225">
    <property type="entry name" value="OS04G0344100 PROTEIN-RELATED"/>
    <property type="match status" value="1"/>
</dbReference>
<dbReference type="InterPro" id="IPR008949">
    <property type="entry name" value="Isoprenoid_synthase_dom_sf"/>
</dbReference>
<evidence type="ECO:0000256" key="3">
    <source>
        <dbReference type="ARBA" id="ARBA00022723"/>
    </source>
</evidence>
<dbReference type="Pfam" id="PF01397">
    <property type="entry name" value="Terpene_synth"/>
    <property type="match status" value="1"/>
</dbReference>
<proteinExistence type="predicted"/>
<feature type="domain" description="Terpene synthase metal-binding" evidence="7">
    <location>
        <begin position="241"/>
        <end position="410"/>
    </location>
</feature>
<evidence type="ECO:0000313" key="9">
    <source>
        <dbReference type="Proteomes" id="UP000030748"/>
    </source>
</evidence>
<evidence type="ECO:0000259" key="7">
    <source>
        <dbReference type="Pfam" id="PF03936"/>
    </source>
</evidence>
<evidence type="ECO:0000256" key="4">
    <source>
        <dbReference type="ARBA" id="ARBA00022842"/>
    </source>
</evidence>
<dbReference type="InterPro" id="IPR044814">
    <property type="entry name" value="Terpene_cyclase_plant_C1"/>
</dbReference>
<dbReference type="Pfam" id="PF03936">
    <property type="entry name" value="Terpene_synth_C"/>
    <property type="match status" value="1"/>
</dbReference>
<dbReference type="Gene3D" id="1.10.600.10">
    <property type="entry name" value="Farnesyl Diphosphate Synthase"/>
    <property type="match status" value="2"/>
</dbReference>
<dbReference type="eggNOG" id="ENOG502QUCN">
    <property type="taxonomic scope" value="Eukaryota"/>
</dbReference>
<keyword evidence="9" id="KW-1185">Reference proteome</keyword>
<sequence length="471" mass="54535">MIMLKAQEGNPKNIIKKLVLIDTLERLGLSYHFDQEIESQLQQIFVNFHQDSQEEYDLFTTALGFRLFRQHRHHVSSNVFDKFKGEGNKSFKETLESDGKGLLSLYEAAHLRIHGEQILDEALAFTTHHLNLMLQDPKLLLESPLLVEQVKRALQNPLLRGVPRIEARHYISFYEKDESRNDLLLKLAKLDFNYVQNMHKQELSQLSRWWKELDLMSGLSYARARLVEGFVWASSLHFEPQWNIDEVDEIPDCMVTICRFSFNIYAEHELEAAELGKSFAVPYAIQTVKEICSAYNKGLKWGMGRNVPTFEEYMMNTVITSCLYVFSSIMIPGMKSVSSKETIDWLMSQPQIVIASAKVCRLMDDLGSYQRERKEGKVLTGVDFYMKQHSVSVEETTSKFVELIEDGWKELNREWMNRSENNNSIPKDIMEIILNYARVADSHYRSGDDGFAKPQVMAPHIATLFVEPLII</sequence>
<accession>A0A022S1Y2</accession>
<dbReference type="GO" id="GO:0000287">
    <property type="term" value="F:magnesium ion binding"/>
    <property type="evidence" value="ECO:0007669"/>
    <property type="project" value="InterPro"/>
</dbReference>
<dbReference type="InterPro" id="IPR050148">
    <property type="entry name" value="Terpene_synthase-like"/>
</dbReference>
<dbReference type="GO" id="GO:0016102">
    <property type="term" value="P:diterpenoid biosynthetic process"/>
    <property type="evidence" value="ECO:0007669"/>
    <property type="project" value="InterPro"/>
</dbReference>
<organism evidence="8 9">
    <name type="scientific">Erythranthe guttata</name>
    <name type="common">Yellow monkey flower</name>
    <name type="synonym">Mimulus guttatus</name>
    <dbReference type="NCBI Taxonomy" id="4155"/>
    <lineage>
        <taxon>Eukaryota</taxon>
        <taxon>Viridiplantae</taxon>
        <taxon>Streptophyta</taxon>
        <taxon>Embryophyta</taxon>
        <taxon>Tracheophyta</taxon>
        <taxon>Spermatophyta</taxon>
        <taxon>Magnoliopsida</taxon>
        <taxon>eudicotyledons</taxon>
        <taxon>Gunneridae</taxon>
        <taxon>Pentapetalae</taxon>
        <taxon>asterids</taxon>
        <taxon>lamiids</taxon>
        <taxon>Lamiales</taxon>
        <taxon>Phrymaceae</taxon>
        <taxon>Erythranthe</taxon>
    </lineage>
</organism>
<dbReference type="InterPro" id="IPR036965">
    <property type="entry name" value="Terpene_synth_N_sf"/>
</dbReference>
<feature type="domain" description="Terpene synthase N-terminal" evidence="6">
    <location>
        <begin position="3"/>
        <end position="154"/>
    </location>
</feature>
<keyword evidence="4" id="KW-0460">Magnesium</keyword>
<dbReference type="AlphaFoldDB" id="A0A022S1Y2"/>
<evidence type="ECO:0000256" key="5">
    <source>
        <dbReference type="ARBA" id="ARBA00023239"/>
    </source>
</evidence>
<reference evidence="8 9" key="1">
    <citation type="journal article" date="2013" name="Proc. Natl. Acad. Sci. U.S.A.">
        <title>Fine-scale variation in meiotic recombination in Mimulus inferred from population shotgun sequencing.</title>
        <authorList>
            <person name="Hellsten U."/>
            <person name="Wright K.M."/>
            <person name="Jenkins J."/>
            <person name="Shu S."/>
            <person name="Yuan Y."/>
            <person name="Wessler S.R."/>
            <person name="Schmutz J."/>
            <person name="Willis J.H."/>
            <person name="Rokhsar D.S."/>
        </authorList>
    </citation>
    <scope>NUCLEOTIDE SEQUENCE [LARGE SCALE GENOMIC DNA]</scope>
    <source>
        <strain evidence="9">cv. DUN x IM62</strain>
    </source>
</reference>
<dbReference type="Gene3D" id="1.50.10.130">
    <property type="entry name" value="Terpene synthase, N-terminal domain"/>
    <property type="match status" value="1"/>
</dbReference>
<dbReference type="CDD" id="cd00684">
    <property type="entry name" value="Terpene_cyclase_plant_C1"/>
    <property type="match status" value="1"/>
</dbReference>
<dbReference type="STRING" id="4155.A0A022S1Y2"/>
<dbReference type="InterPro" id="IPR005630">
    <property type="entry name" value="Terpene_synthase_metal-bd"/>
</dbReference>
<dbReference type="EMBL" id="KI630171">
    <property type="protein sequence ID" value="EYU46261.1"/>
    <property type="molecule type" value="Genomic_DNA"/>
</dbReference>
<dbReference type="GO" id="GO:0010333">
    <property type="term" value="F:terpene synthase activity"/>
    <property type="evidence" value="ECO:0000318"/>
    <property type="project" value="GO_Central"/>
</dbReference>
<dbReference type="GO" id="GO:0046246">
    <property type="term" value="P:terpene biosynthetic process"/>
    <property type="evidence" value="ECO:0000318"/>
    <property type="project" value="GO_Central"/>
</dbReference>
<gene>
    <name evidence="8" type="ORF">MIMGU_mgv1a025327mg</name>
</gene>
<evidence type="ECO:0000256" key="2">
    <source>
        <dbReference type="ARBA" id="ARBA00004721"/>
    </source>
</evidence>
<comment type="cofactor">
    <cofactor evidence="1">
        <name>Mg(2+)</name>
        <dbReference type="ChEBI" id="CHEBI:18420"/>
    </cofactor>
</comment>
<evidence type="ECO:0000259" key="6">
    <source>
        <dbReference type="Pfam" id="PF01397"/>
    </source>
</evidence>
<dbReference type="SUPFAM" id="SSF48239">
    <property type="entry name" value="Terpenoid cyclases/Protein prenyltransferases"/>
    <property type="match status" value="1"/>
</dbReference>
<keyword evidence="5" id="KW-0456">Lyase</keyword>
<evidence type="ECO:0000256" key="1">
    <source>
        <dbReference type="ARBA" id="ARBA00001946"/>
    </source>
</evidence>
<dbReference type="FunFam" id="1.50.10.130:FF:000001">
    <property type="entry name" value="Isoprene synthase, chloroplastic"/>
    <property type="match status" value="1"/>
</dbReference>
<dbReference type="InterPro" id="IPR001906">
    <property type="entry name" value="Terpene_synth_N"/>
</dbReference>